<protein>
    <submittedName>
        <fullName evidence="1">Uncharacterized protein</fullName>
    </submittedName>
</protein>
<sequence length="251" mass="26628">MADREIRPVDGRAAKCCADALSETLATIDPATQNLVLSGIACHEVVRLLRLIPQVAAGTHVVVPVEAANKELELQNLRAAPTASRRETAEALALVGKMREALEPFSAALDLAQAALKSDVPSPLHVEPLARGLIVNGALHKTAAALSAPAPAALESMRERIANEATAEMREALQDPVRVHANMLRGTVAKPTLPNLIHLMPDEFKAMRAEIRAEALEEAARKVSGYAGRYDGADVAPLAAAIRAMKREGEG</sequence>
<name>A0A1I3LJY0_9RHOB</name>
<reference evidence="1 2" key="1">
    <citation type="submission" date="2016-10" db="EMBL/GenBank/DDBJ databases">
        <authorList>
            <person name="de Groot N.N."/>
        </authorList>
    </citation>
    <scope>NUCLEOTIDE SEQUENCE [LARGE SCALE GENOMIC DNA]</scope>
    <source>
        <strain evidence="1 2">CGMCC 1.11030</strain>
    </source>
</reference>
<dbReference type="STRING" id="1114924.SAMN05216258_11066"/>
<dbReference type="Proteomes" id="UP000199377">
    <property type="component" value="Unassembled WGS sequence"/>
</dbReference>
<dbReference type="AlphaFoldDB" id="A0A1I3LJY0"/>
<dbReference type="EMBL" id="FOQH01000010">
    <property type="protein sequence ID" value="SFI85033.1"/>
    <property type="molecule type" value="Genomic_DNA"/>
</dbReference>
<proteinExistence type="predicted"/>
<evidence type="ECO:0000313" key="1">
    <source>
        <dbReference type="EMBL" id="SFI85033.1"/>
    </source>
</evidence>
<accession>A0A1I3LJY0</accession>
<gene>
    <name evidence="1" type="ORF">SAMN05216258_11066</name>
</gene>
<keyword evidence="2" id="KW-1185">Reference proteome</keyword>
<dbReference type="RefSeq" id="WP_092863186.1">
    <property type="nucleotide sequence ID" value="NZ_FOQH01000010.1"/>
</dbReference>
<organism evidence="1 2">
    <name type="scientific">Albimonas pacifica</name>
    <dbReference type="NCBI Taxonomy" id="1114924"/>
    <lineage>
        <taxon>Bacteria</taxon>
        <taxon>Pseudomonadati</taxon>
        <taxon>Pseudomonadota</taxon>
        <taxon>Alphaproteobacteria</taxon>
        <taxon>Rhodobacterales</taxon>
        <taxon>Paracoccaceae</taxon>
        <taxon>Albimonas</taxon>
    </lineage>
</organism>
<evidence type="ECO:0000313" key="2">
    <source>
        <dbReference type="Proteomes" id="UP000199377"/>
    </source>
</evidence>